<evidence type="ECO:0000313" key="2">
    <source>
        <dbReference type="EMBL" id="OFW58491.1"/>
    </source>
</evidence>
<dbReference type="InterPro" id="IPR014044">
    <property type="entry name" value="CAP_dom"/>
</dbReference>
<dbReference type="AlphaFoldDB" id="A0A1F2WNR0"/>
<dbReference type="CDD" id="cd05379">
    <property type="entry name" value="CAP_bacterial"/>
    <property type="match status" value="1"/>
</dbReference>
<dbReference type="PANTHER" id="PTHR31157:SF1">
    <property type="entry name" value="SCP DOMAIN-CONTAINING PROTEIN"/>
    <property type="match status" value="1"/>
</dbReference>
<comment type="caution">
    <text evidence="2">The sequence shown here is derived from an EMBL/GenBank/DDBJ whole genome shotgun (WGS) entry which is preliminary data.</text>
</comment>
<sequence length="217" mass="24222">MHSRQRFCLVYLLIMLAIFSIVGAGCSAVSNDSGNAETIQEQAGPDAQAELQQHVEEVQANSERLASMIHEGINDQRKINGLNSLQWDSDLASIALSHSKDMAVRNYFDHVSPDGKDFQARYQQYGYHKQTRVGDVTYVGGENLFLYSVIESTTTHKNTGEVFEYKFNDLQDLARATVDGWMGSQGHRDNILTPFTREGIGVFVTADGKVYVTENFS</sequence>
<accession>A0A1F2WNR0</accession>
<evidence type="ECO:0000259" key="1">
    <source>
        <dbReference type="Pfam" id="PF00188"/>
    </source>
</evidence>
<dbReference type="STRING" id="1797197.A2Y75_02775"/>
<protein>
    <recommendedName>
        <fullName evidence="1">SCP domain-containing protein</fullName>
    </recommendedName>
</protein>
<evidence type="ECO:0000313" key="3">
    <source>
        <dbReference type="Proteomes" id="UP000177876"/>
    </source>
</evidence>
<dbReference type="Gene3D" id="3.40.33.10">
    <property type="entry name" value="CAP"/>
    <property type="match status" value="1"/>
</dbReference>
<dbReference type="InterPro" id="IPR035940">
    <property type="entry name" value="CAP_sf"/>
</dbReference>
<dbReference type="Pfam" id="PF00188">
    <property type="entry name" value="CAP"/>
    <property type="match status" value="1"/>
</dbReference>
<dbReference type="Proteomes" id="UP000177876">
    <property type="component" value="Unassembled WGS sequence"/>
</dbReference>
<name>A0A1F2WNR0_9ACTN</name>
<dbReference type="EMBL" id="MELK01000022">
    <property type="protein sequence ID" value="OFW58491.1"/>
    <property type="molecule type" value="Genomic_DNA"/>
</dbReference>
<reference evidence="2 3" key="1">
    <citation type="journal article" date="2016" name="Nat. Commun.">
        <title>Thousands of microbial genomes shed light on interconnected biogeochemical processes in an aquifer system.</title>
        <authorList>
            <person name="Anantharaman K."/>
            <person name="Brown C.T."/>
            <person name="Hug L.A."/>
            <person name="Sharon I."/>
            <person name="Castelle C.J."/>
            <person name="Probst A.J."/>
            <person name="Thomas B.C."/>
            <person name="Singh A."/>
            <person name="Wilkins M.J."/>
            <person name="Karaoz U."/>
            <person name="Brodie E.L."/>
            <person name="Williams K.H."/>
            <person name="Hubbard S.S."/>
            <person name="Banfield J.F."/>
        </authorList>
    </citation>
    <scope>NUCLEOTIDE SEQUENCE [LARGE SCALE GENOMIC DNA]</scope>
</reference>
<dbReference type="PROSITE" id="PS51257">
    <property type="entry name" value="PROKAR_LIPOPROTEIN"/>
    <property type="match status" value="1"/>
</dbReference>
<organism evidence="2 3">
    <name type="scientific">Candidatus Solincola sediminis</name>
    <dbReference type="NCBI Taxonomy" id="1797199"/>
    <lineage>
        <taxon>Bacteria</taxon>
        <taxon>Bacillati</taxon>
        <taxon>Actinomycetota</taxon>
        <taxon>Candidatus Geothermincolia</taxon>
        <taxon>Candidatus Geothermincolales</taxon>
        <taxon>Candidatus Geothermincolaceae</taxon>
        <taxon>Candidatus Solincola</taxon>
    </lineage>
</organism>
<dbReference type="SUPFAM" id="SSF55797">
    <property type="entry name" value="PR-1-like"/>
    <property type="match status" value="1"/>
</dbReference>
<gene>
    <name evidence="2" type="ORF">A2Y75_02775</name>
</gene>
<proteinExistence type="predicted"/>
<dbReference type="PANTHER" id="PTHR31157">
    <property type="entry name" value="SCP DOMAIN-CONTAINING PROTEIN"/>
    <property type="match status" value="1"/>
</dbReference>
<feature type="domain" description="SCP" evidence="1">
    <location>
        <begin position="73"/>
        <end position="216"/>
    </location>
</feature>